<evidence type="ECO:0000313" key="2">
    <source>
        <dbReference type="EnsemblPlants" id="Ma08_p03950.1"/>
    </source>
</evidence>
<accession>A0A804K2L5</accession>
<evidence type="ECO:0000313" key="3">
    <source>
        <dbReference type="Proteomes" id="UP000012960"/>
    </source>
</evidence>
<proteinExistence type="predicted"/>
<reference evidence="2" key="2">
    <citation type="submission" date="2021-05" db="UniProtKB">
        <authorList>
            <consortium name="EnsemblPlants"/>
        </authorList>
    </citation>
    <scope>IDENTIFICATION</scope>
    <source>
        <strain evidence="2">subsp. malaccensis</strain>
    </source>
</reference>
<protein>
    <submittedName>
        <fullName evidence="1">(wild Malaysian banana) hypothetical protein</fullName>
    </submittedName>
</protein>
<dbReference type="Gramene" id="Ma08_t03950.1">
    <property type="protein sequence ID" value="Ma08_p03950.1"/>
    <property type="gene ID" value="Ma08_g03950"/>
</dbReference>
<name>A0A804K2L5_MUSAM</name>
<keyword evidence="3" id="KW-1185">Reference proteome</keyword>
<dbReference type="EnsemblPlants" id="Ma08_t03950.1">
    <property type="protein sequence ID" value="Ma08_p03950.1"/>
    <property type="gene ID" value="Ma08_g03950"/>
</dbReference>
<dbReference type="EMBL" id="HG996472">
    <property type="protein sequence ID" value="CAG1830513.1"/>
    <property type="molecule type" value="Genomic_DNA"/>
</dbReference>
<dbReference type="Proteomes" id="UP000012960">
    <property type="component" value="Unplaced"/>
</dbReference>
<reference evidence="1" key="1">
    <citation type="submission" date="2021-03" db="EMBL/GenBank/DDBJ databases">
        <authorList>
            <consortium name="Genoscope - CEA"/>
            <person name="William W."/>
        </authorList>
    </citation>
    <scope>NUCLEOTIDE SEQUENCE</scope>
    <source>
        <strain evidence="1">Doubled-haploid Pahang</strain>
    </source>
</reference>
<dbReference type="InParanoid" id="A0A804K2L5"/>
<sequence>MTKEEDEREREREREREEREGILNDAQLYAHRYHWSGHGLAAFFSNQETSNTNG</sequence>
<organism evidence="2 3">
    <name type="scientific">Musa acuminata subsp. malaccensis</name>
    <name type="common">Wild banana</name>
    <name type="synonym">Musa malaccensis</name>
    <dbReference type="NCBI Taxonomy" id="214687"/>
    <lineage>
        <taxon>Eukaryota</taxon>
        <taxon>Viridiplantae</taxon>
        <taxon>Streptophyta</taxon>
        <taxon>Embryophyta</taxon>
        <taxon>Tracheophyta</taxon>
        <taxon>Spermatophyta</taxon>
        <taxon>Magnoliopsida</taxon>
        <taxon>Liliopsida</taxon>
        <taxon>Zingiberales</taxon>
        <taxon>Musaceae</taxon>
        <taxon>Musa</taxon>
    </lineage>
</organism>
<gene>
    <name evidence="1" type="ORF">GSMUA_337670.1</name>
</gene>
<evidence type="ECO:0000313" key="1">
    <source>
        <dbReference type="EMBL" id="CAG1830513.1"/>
    </source>
</evidence>
<dbReference type="AlphaFoldDB" id="A0A804K2L5"/>